<dbReference type="EMBL" id="BFEA01000461">
    <property type="protein sequence ID" value="GBG84041.1"/>
    <property type="molecule type" value="Genomic_DNA"/>
</dbReference>
<feature type="region of interest" description="Disordered" evidence="1">
    <location>
        <begin position="1"/>
        <end position="20"/>
    </location>
</feature>
<dbReference type="AlphaFoldDB" id="A0A388LP40"/>
<feature type="compositionally biased region" description="Low complexity" evidence="1">
    <location>
        <begin position="1"/>
        <end position="17"/>
    </location>
</feature>
<protein>
    <submittedName>
        <fullName evidence="2">Uncharacterized protein</fullName>
    </submittedName>
</protein>
<accession>A0A388LP40</accession>
<evidence type="ECO:0000313" key="3">
    <source>
        <dbReference type="Proteomes" id="UP000265515"/>
    </source>
</evidence>
<name>A0A388LP40_CHABU</name>
<keyword evidence="3" id="KW-1185">Reference proteome</keyword>
<sequence length="294" mass="34191">MNSNQTSTHASTSSSSHDGVSPDRILDLDLFILDKNIWEYERVNCSIRYLNIESDVAPDGQVPVILRMGATADDLVVDRDMGRNFWYLYSLEDEIDVEPVDEEGDPEPATLEEMTDAWRVLCAKQRWLDPDRRHVKLCAWFCLGQPIVPAPVIIDYYGRIWVFNRNTTIVTLFTTVKIDGQKMEALFIAREEFRGVTLNFVQAFRSPTVEGELRRFRNRLSHDAALRRELNFRVDCLVHSQLHYLFDNCGEISWKLEHRNHNLEVVFQEEEHGLSMARDVNDCPYCHNGHPEYL</sequence>
<organism evidence="2 3">
    <name type="scientific">Chara braunii</name>
    <name type="common">Braun's stonewort</name>
    <dbReference type="NCBI Taxonomy" id="69332"/>
    <lineage>
        <taxon>Eukaryota</taxon>
        <taxon>Viridiplantae</taxon>
        <taxon>Streptophyta</taxon>
        <taxon>Charophyceae</taxon>
        <taxon>Charales</taxon>
        <taxon>Characeae</taxon>
        <taxon>Chara</taxon>
    </lineage>
</organism>
<evidence type="ECO:0000256" key="1">
    <source>
        <dbReference type="SAM" id="MobiDB-lite"/>
    </source>
</evidence>
<dbReference type="Gramene" id="GBG84041">
    <property type="protein sequence ID" value="GBG84041"/>
    <property type="gene ID" value="CBR_g37918"/>
</dbReference>
<dbReference type="Proteomes" id="UP000265515">
    <property type="component" value="Unassembled WGS sequence"/>
</dbReference>
<comment type="caution">
    <text evidence="2">The sequence shown here is derived from an EMBL/GenBank/DDBJ whole genome shotgun (WGS) entry which is preliminary data.</text>
</comment>
<proteinExistence type="predicted"/>
<gene>
    <name evidence="2" type="ORF">CBR_g37918</name>
</gene>
<reference evidence="2 3" key="1">
    <citation type="journal article" date="2018" name="Cell">
        <title>The Chara Genome: Secondary Complexity and Implications for Plant Terrestrialization.</title>
        <authorList>
            <person name="Nishiyama T."/>
            <person name="Sakayama H."/>
            <person name="Vries J.D."/>
            <person name="Buschmann H."/>
            <person name="Saint-Marcoux D."/>
            <person name="Ullrich K.K."/>
            <person name="Haas F.B."/>
            <person name="Vanderstraeten L."/>
            <person name="Becker D."/>
            <person name="Lang D."/>
            <person name="Vosolsobe S."/>
            <person name="Rombauts S."/>
            <person name="Wilhelmsson P.K.I."/>
            <person name="Janitza P."/>
            <person name="Kern R."/>
            <person name="Heyl A."/>
            <person name="Rumpler F."/>
            <person name="Villalobos L.I.A.C."/>
            <person name="Clay J.M."/>
            <person name="Skokan R."/>
            <person name="Toyoda A."/>
            <person name="Suzuki Y."/>
            <person name="Kagoshima H."/>
            <person name="Schijlen E."/>
            <person name="Tajeshwar N."/>
            <person name="Catarino B."/>
            <person name="Hetherington A.J."/>
            <person name="Saltykova A."/>
            <person name="Bonnot C."/>
            <person name="Breuninger H."/>
            <person name="Symeonidi A."/>
            <person name="Radhakrishnan G.V."/>
            <person name="Van Nieuwerburgh F."/>
            <person name="Deforce D."/>
            <person name="Chang C."/>
            <person name="Karol K.G."/>
            <person name="Hedrich R."/>
            <person name="Ulvskov P."/>
            <person name="Glockner G."/>
            <person name="Delwiche C.F."/>
            <person name="Petrasek J."/>
            <person name="Van de Peer Y."/>
            <person name="Friml J."/>
            <person name="Beilby M."/>
            <person name="Dolan L."/>
            <person name="Kohara Y."/>
            <person name="Sugano S."/>
            <person name="Fujiyama A."/>
            <person name="Delaux P.-M."/>
            <person name="Quint M."/>
            <person name="TheiBen G."/>
            <person name="Hagemann M."/>
            <person name="Harholt J."/>
            <person name="Dunand C."/>
            <person name="Zachgo S."/>
            <person name="Langdale J."/>
            <person name="Maumus F."/>
            <person name="Straeten D.V.D."/>
            <person name="Gould S.B."/>
            <person name="Rensing S.A."/>
        </authorList>
    </citation>
    <scope>NUCLEOTIDE SEQUENCE [LARGE SCALE GENOMIC DNA]</scope>
    <source>
        <strain evidence="2 3">S276</strain>
    </source>
</reference>
<evidence type="ECO:0000313" key="2">
    <source>
        <dbReference type="EMBL" id="GBG84041.1"/>
    </source>
</evidence>